<dbReference type="SMART" id="SM00829">
    <property type="entry name" value="PKS_ER"/>
    <property type="match status" value="1"/>
</dbReference>
<dbReference type="CDD" id="cd08267">
    <property type="entry name" value="MDR1"/>
    <property type="match status" value="1"/>
</dbReference>
<accession>A0A2P8A8Q4</accession>
<dbReference type="InterPro" id="IPR011032">
    <property type="entry name" value="GroES-like_sf"/>
</dbReference>
<dbReference type="GO" id="GO:0016491">
    <property type="term" value="F:oxidoreductase activity"/>
    <property type="evidence" value="ECO:0007669"/>
    <property type="project" value="InterPro"/>
</dbReference>
<evidence type="ECO:0000313" key="2">
    <source>
        <dbReference type="EMBL" id="PSK56842.1"/>
    </source>
</evidence>
<evidence type="ECO:0000259" key="1">
    <source>
        <dbReference type="SMART" id="SM00829"/>
    </source>
</evidence>
<keyword evidence="3" id="KW-1185">Reference proteome</keyword>
<dbReference type="InterPro" id="IPR013154">
    <property type="entry name" value="ADH-like_N"/>
</dbReference>
<dbReference type="SUPFAM" id="SSF51735">
    <property type="entry name" value="NAD(P)-binding Rossmann-fold domains"/>
    <property type="match status" value="1"/>
</dbReference>
<protein>
    <submittedName>
        <fullName evidence="2">Zinc-type alcohol dehydrogenase-like protein</fullName>
    </submittedName>
</protein>
<dbReference type="STRING" id="40998.A0A2P8A8Q4"/>
<dbReference type="InterPro" id="IPR036291">
    <property type="entry name" value="NAD(P)-bd_dom_sf"/>
</dbReference>
<dbReference type="OrthoDB" id="201656at2759"/>
<feature type="domain" description="Enoyl reductase (ER)" evidence="1">
    <location>
        <begin position="15"/>
        <end position="333"/>
    </location>
</feature>
<dbReference type="Proteomes" id="UP000243723">
    <property type="component" value="Unassembled WGS sequence"/>
</dbReference>
<organism evidence="2 3">
    <name type="scientific">Elsinoe australis</name>
    <dbReference type="NCBI Taxonomy" id="40998"/>
    <lineage>
        <taxon>Eukaryota</taxon>
        <taxon>Fungi</taxon>
        <taxon>Dikarya</taxon>
        <taxon>Ascomycota</taxon>
        <taxon>Pezizomycotina</taxon>
        <taxon>Dothideomycetes</taxon>
        <taxon>Dothideomycetidae</taxon>
        <taxon>Myriangiales</taxon>
        <taxon>Elsinoaceae</taxon>
        <taxon>Elsinoe</taxon>
    </lineage>
</organism>
<dbReference type="SUPFAM" id="SSF50129">
    <property type="entry name" value="GroES-like"/>
    <property type="match status" value="1"/>
</dbReference>
<dbReference type="Gene3D" id="3.90.180.10">
    <property type="entry name" value="Medium-chain alcohol dehydrogenases, catalytic domain"/>
    <property type="match status" value="1"/>
</dbReference>
<evidence type="ECO:0000313" key="3">
    <source>
        <dbReference type="Proteomes" id="UP000243723"/>
    </source>
</evidence>
<comment type="caution">
    <text evidence="2">The sequence shown here is derived from an EMBL/GenBank/DDBJ whole genome shotgun (WGS) entry which is preliminary data.</text>
</comment>
<name>A0A2P8A8Q4_9PEZI</name>
<dbReference type="Gene3D" id="3.40.50.720">
    <property type="entry name" value="NAD(P)-binding Rossmann-like Domain"/>
    <property type="match status" value="1"/>
</dbReference>
<dbReference type="Pfam" id="PF08240">
    <property type="entry name" value="ADH_N"/>
    <property type="match status" value="1"/>
</dbReference>
<dbReference type="Pfam" id="PF13602">
    <property type="entry name" value="ADH_zinc_N_2"/>
    <property type="match status" value="1"/>
</dbReference>
<dbReference type="PANTHER" id="PTHR11695:SF294">
    <property type="entry name" value="RETICULON-4-INTERACTING PROTEIN 1, MITOCHONDRIAL"/>
    <property type="match status" value="1"/>
</dbReference>
<dbReference type="PANTHER" id="PTHR11695">
    <property type="entry name" value="ALCOHOL DEHYDROGENASE RELATED"/>
    <property type="match status" value="1"/>
</dbReference>
<dbReference type="InterPro" id="IPR050700">
    <property type="entry name" value="YIM1/Zinc_Alcohol_DH_Fams"/>
</dbReference>
<reference evidence="2 3" key="1">
    <citation type="submission" date="2017-05" db="EMBL/GenBank/DDBJ databases">
        <title>Draft genome sequence of Elsinoe australis.</title>
        <authorList>
            <person name="Cheng Q."/>
        </authorList>
    </citation>
    <scope>NUCLEOTIDE SEQUENCE [LARGE SCALE GENOMIC DNA]</scope>
    <source>
        <strain evidence="2 3">NL1</strain>
    </source>
</reference>
<proteinExistence type="predicted"/>
<dbReference type="AlphaFoldDB" id="A0A2P8A8Q4"/>
<gene>
    <name evidence="2" type="ORF">B9Z65_6466</name>
</gene>
<dbReference type="InterPro" id="IPR020843">
    <property type="entry name" value="ER"/>
</dbReference>
<sequence>MSTSTTKAWTFNHDGYPKALRLSSAPVKSTLSTTELRVRVKAAAINPVDIQLMNFPIWSYLPTFLAAPEHGLAADFSGVVEAAGESSGFKAGDEIFGMVPLLSTGTLQEIIHLDTTTAALAPKPSSWTFPQAAALPLVYLTARTVLAAVEPYVANASRPKVAILGGSSSTGMYCVHLAKSRGWSVIASCSGRNADFVRSMGADEVVDYTSSSVPERVKAFQPDAIMDCVGGTECIGLADRYVTIVGDKTSRANMGGAATYLWNPQMLLRSYLGKFGLAKSYDCVNLELKSTYLEETLRLPAEKLVVDSTFGFDQVREAFERLNTGRARGKVVVEVSK</sequence>
<dbReference type="EMBL" id="NHZQ01000060">
    <property type="protein sequence ID" value="PSK56842.1"/>
    <property type="molecule type" value="Genomic_DNA"/>
</dbReference>